<protein>
    <submittedName>
        <fullName evidence="1">Uncharacterized protein</fullName>
    </submittedName>
</protein>
<gene>
    <name evidence="1" type="ORF">A5810_002851</name>
</gene>
<comment type="caution">
    <text evidence="1">The sequence shown here is derived from an EMBL/GenBank/DDBJ whole genome shotgun (WGS) entry which is preliminary data.</text>
</comment>
<dbReference type="RefSeq" id="WP_086323870.1">
    <property type="nucleotide sequence ID" value="NZ_NGKW01000008.1"/>
</dbReference>
<dbReference type="EMBL" id="NGKW01000008">
    <property type="protein sequence ID" value="OTN87533.1"/>
    <property type="molecule type" value="Genomic_DNA"/>
</dbReference>
<dbReference type="Proteomes" id="UP000194885">
    <property type="component" value="Unassembled WGS sequence"/>
</dbReference>
<accession>A0A2C9X2I9</accession>
<evidence type="ECO:0000313" key="2">
    <source>
        <dbReference type="Proteomes" id="UP000194885"/>
    </source>
</evidence>
<evidence type="ECO:0000313" key="1">
    <source>
        <dbReference type="EMBL" id="OTN87533.1"/>
    </source>
</evidence>
<organism evidence="1 2">
    <name type="scientific">Enterococcus faecium</name>
    <name type="common">Streptococcus faecium</name>
    <dbReference type="NCBI Taxonomy" id="1352"/>
    <lineage>
        <taxon>Bacteria</taxon>
        <taxon>Bacillati</taxon>
        <taxon>Bacillota</taxon>
        <taxon>Bacilli</taxon>
        <taxon>Lactobacillales</taxon>
        <taxon>Enterococcaceae</taxon>
        <taxon>Enterococcus</taxon>
    </lineage>
</organism>
<reference evidence="1 2" key="1">
    <citation type="submission" date="2017-05" db="EMBL/GenBank/DDBJ databases">
        <title>The Genome Sequence of Enterococcus faecium 7H8_DIV0219.</title>
        <authorList>
            <consortium name="The Broad Institute Genomics Platform"/>
            <consortium name="The Broad Institute Genomic Center for Infectious Diseases"/>
            <person name="Earl A."/>
            <person name="Manson A."/>
            <person name="Schwartman J."/>
            <person name="Gilmore M."/>
            <person name="Abouelleil A."/>
            <person name="Cao P."/>
            <person name="Chapman S."/>
            <person name="Cusick C."/>
            <person name="Shea T."/>
            <person name="Young S."/>
            <person name="Neafsey D."/>
            <person name="Nusbaum C."/>
            <person name="Birren B."/>
        </authorList>
    </citation>
    <scope>NUCLEOTIDE SEQUENCE [LARGE SCALE GENOMIC DNA]</scope>
    <source>
        <strain evidence="1 2">7H8_DIV0219</strain>
    </source>
</reference>
<sequence>MARKNKKFIPEVGQEVECFCCNSKRGTPWLYPFEGYVKYVYDNSAMINIKTTHPDDDGLVVRYGGRTIVSFAEMRAVEC</sequence>
<dbReference type="AlphaFoldDB" id="A0A2C9X2I9"/>
<name>A0A2C9X2I9_ENTFC</name>
<proteinExistence type="predicted"/>